<dbReference type="PANTHER" id="PTHR24148">
    <property type="entry name" value="ANKYRIN REPEAT DOMAIN-CONTAINING PROTEIN 39 HOMOLOG-RELATED"/>
    <property type="match status" value="1"/>
</dbReference>
<dbReference type="Proteomes" id="UP000033647">
    <property type="component" value="Unassembled WGS sequence"/>
</dbReference>
<protein>
    <submittedName>
        <fullName evidence="2">Heterokaryon incompatibility protein</fullName>
    </submittedName>
</protein>
<organism evidence="2 3">
    <name type="scientific">Zymoseptoria brevis</name>
    <dbReference type="NCBI Taxonomy" id="1047168"/>
    <lineage>
        <taxon>Eukaryota</taxon>
        <taxon>Fungi</taxon>
        <taxon>Dikarya</taxon>
        <taxon>Ascomycota</taxon>
        <taxon>Pezizomycotina</taxon>
        <taxon>Dothideomycetes</taxon>
        <taxon>Dothideomycetidae</taxon>
        <taxon>Mycosphaerellales</taxon>
        <taxon>Mycosphaerellaceae</taxon>
        <taxon>Zymoseptoria</taxon>
    </lineage>
</organism>
<evidence type="ECO:0000313" key="2">
    <source>
        <dbReference type="EMBL" id="KJY02566.1"/>
    </source>
</evidence>
<proteinExistence type="predicted"/>
<dbReference type="InterPro" id="IPR052895">
    <property type="entry name" value="HetReg/Transcr_Mod"/>
</dbReference>
<keyword evidence="3" id="KW-1185">Reference proteome</keyword>
<accession>A0A0F4H222</accession>
<dbReference type="AlphaFoldDB" id="A0A0F4H222"/>
<reference evidence="2 3" key="1">
    <citation type="submission" date="2015-03" db="EMBL/GenBank/DDBJ databases">
        <title>RNA-seq based gene annotation and comparative genomics of four Zymoseptoria species reveal species-specific pathogenicity related genes and transposable element activity.</title>
        <authorList>
            <person name="Grandaubert J."/>
            <person name="Bhattacharyya A."/>
            <person name="Stukenbrock E.H."/>
        </authorList>
    </citation>
    <scope>NUCLEOTIDE SEQUENCE [LARGE SCALE GENOMIC DNA]</scope>
    <source>
        <strain evidence="2 3">Zb18110</strain>
    </source>
</reference>
<dbReference type="PANTHER" id="PTHR24148:SF64">
    <property type="entry name" value="HETEROKARYON INCOMPATIBILITY DOMAIN-CONTAINING PROTEIN"/>
    <property type="match status" value="1"/>
</dbReference>
<dbReference type="Pfam" id="PF26639">
    <property type="entry name" value="Het-6_barrel"/>
    <property type="match status" value="1"/>
</dbReference>
<dbReference type="STRING" id="1047168.A0A0F4H222"/>
<dbReference type="EMBL" id="LAFY01000038">
    <property type="protein sequence ID" value="KJY02566.1"/>
    <property type="molecule type" value="Genomic_DNA"/>
</dbReference>
<dbReference type="Pfam" id="PF06985">
    <property type="entry name" value="HET"/>
    <property type="match status" value="1"/>
</dbReference>
<name>A0A0F4H222_9PEZI</name>
<sequence length="623" mass="70436">MATPCSSSWSTASASNVQHRSSNNIASADSYRIINLLPGEYEDPIIECRLQEVSLKDDSVEFVALSYCPGGPDADVRIWCDGRPLSITADLFAVLRNARARQSTVSLWVDQLCIDQTDTPDRNEQSSKMGQIYRAASGVVIWLGEESVGSSAAMQLPRGIKKYWPNLYNSPRELLQPNKTPNNIDRWPTGVWTAFMSLLERPWWRRIWAIQEVVCAREIILTCGTATALWDDFVNLVQVIDAIRHPVNTPTPGTRTTAQRIAFMQEVRSLTEQGTKQAMTDYAGKHSPALDILRMAKDCEATDHRDKLFACHHLVRLWDRPDYGMPIEMLYKRFALKYLSRLAEAMTEPSCDEKTLFRRQVEFIYTAGTCNQNLDLPSWVADWSVPRRTQPLWYENECYSAGGHEIKEIVPTVVERKHQEFSFHLPVTTKFFDRILAAGTDAIQVTSSDPSDLFVDLRAWLFQSMSLLHMHRNRSSPYTDLTTAIARTITVDQEDGQRLLPKEAVSRYEALLEMLRLTKAEPSLPIDNESQSTYHSVAAFLRGRVVFVTERGYIGLAQVGVAWGDTIAVMRGAPVPIVLRPTLETGPKVREYRMLCEAFVADDEVMNGGFWEGDVSAEEIVLL</sequence>
<feature type="domain" description="Heterokaryon incompatibility" evidence="1">
    <location>
        <begin position="62"/>
        <end position="212"/>
    </location>
</feature>
<evidence type="ECO:0000313" key="3">
    <source>
        <dbReference type="Proteomes" id="UP000033647"/>
    </source>
</evidence>
<dbReference type="InterPro" id="IPR010730">
    <property type="entry name" value="HET"/>
</dbReference>
<evidence type="ECO:0000259" key="1">
    <source>
        <dbReference type="Pfam" id="PF06985"/>
    </source>
</evidence>
<gene>
    <name evidence="2" type="ORF">TI39_contig41g00016</name>
</gene>
<dbReference type="OrthoDB" id="2157530at2759"/>
<comment type="caution">
    <text evidence="2">The sequence shown here is derived from an EMBL/GenBank/DDBJ whole genome shotgun (WGS) entry which is preliminary data.</text>
</comment>